<dbReference type="InterPro" id="IPR035940">
    <property type="entry name" value="CAP_sf"/>
</dbReference>
<organism evidence="4 5">
    <name type="scientific">Polypedilum vanderplanki</name>
    <name type="common">Sleeping chironomid midge</name>
    <dbReference type="NCBI Taxonomy" id="319348"/>
    <lineage>
        <taxon>Eukaryota</taxon>
        <taxon>Metazoa</taxon>
        <taxon>Ecdysozoa</taxon>
        <taxon>Arthropoda</taxon>
        <taxon>Hexapoda</taxon>
        <taxon>Insecta</taxon>
        <taxon>Pterygota</taxon>
        <taxon>Neoptera</taxon>
        <taxon>Endopterygota</taxon>
        <taxon>Diptera</taxon>
        <taxon>Nematocera</taxon>
        <taxon>Chironomoidea</taxon>
        <taxon>Chironomidae</taxon>
        <taxon>Chironominae</taxon>
        <taxon>Polypedilum</taxon>
        <taxon>Polypedilum</taxon>
    </lineage>
</organism>
<comment type="subcellular location">
    <subcellularLocation>
        <location evidence="1">Secreted</location>
    </subcellularLocation>
</comment>
<dbReference type="OrthoDB" id="414826at2759"/>
<feature type="domain" description="SCP" evidence="3">
    <location>
        <begin position="7"/>
        <end position="129"/>
    </location>
</feature>
<dbReference type="Proteomes" id="UP001107558">
    <property type="component" value="Chromosome 1"/>
</dbReference>
<keyword evidence="5" id="KW-1185">Reference proteome</keyword>
<dbReference type="InterPro" id="IPR014044">
    <property type="entry name" value="CAP_dom"/>
</dbReference>
<protein>
    <recommendedName>
        <fullName evidence="3">SCP domain-containing protein</fullName>
    </recommendedName>
</protein>
<name>A0A9J6CMI7_POLVA</name>
<dbReference type="Pfam" id="PF00188">
    <property type="entry name" value="CAP"/>
    <property type="match status" value="1"/>
</dbReference>
<evidence type="ECO:0000259" key="3">
    <source>
        <dbReference type="SMART" id="SM00198"/>
    </source>
</evidence>
<gene>
    <name evidence="4" type="ORF">PVAND_012446</name>
</gene>
<evidence type="ECO:0000313" key="4">
    <source>
        <dbReference type="EMBL" id="KAG5683148.1"/>
    </source>
</evidence>
<dbReference type="SUPFAM" id="SSF55797">
    <property type="entry name" value="PR-1-like"/>
    <property type="match status" value="1"/>
</dbReference>
<proteinExistence type="predicted"/>
<dbReference type="AlphaFoldDB" id="A0A9J6CMI7"/>
<dbReference type="EMBL" id="JADBJN010000001">
    <property type="protein sequence ID" value="KAG5683148.1"/>
    <property type="molecule type" value="Genomic_DNA"/>
</dbReference>
<evidence type="ECO:0000313" key="5">
    <source>
        <dbReference type="Proteomes" id="UP001107558"/>
    </source>
</evidence>
<reference evidence="4" key="1">
    <citation type="submission" date="2021-03" db="EMBL/GenBank/DDBJ databases">
        <title>Chromosome level genome of the anhydrobiotic midge Polypedilum vanderplanki.</title>
        <authorList>
            <person name="Yoshida Y."/>
            <person name="Kikawada T."/>
            <person name="Gusev O."/>
        </authorList>
    </citation>
    <scope>NUCLEOTIDE SEQUENCE</scope>
    <source>
        <strain evidence="4">NIAS01</strain>
        <tissue evidence="4">Whole body or cell culture</tissue>
    </source>
</reference>
<evidence type="ECO:0000256" key="1">
    <source>
        <dbReference type="ARBA" id="ARBA00004613"/>
    </source>
</evidence>
<sequence>MLLFTASSKQLVLDTHNALRNKIALGKEPGFKSASKMMALQWNDELAFIASLNVRQCQMLHDKCRNTFQFQIVGQNLGISVKLAQQSSIGTCCGGDNFKNIGHFLQVVQDRAAFVGCSASRYTVPNSPASKLF</sequence>
<accession>A0A9J6CMI7</accession>
<dbReference type="GO" id="GO:0005576">
    <property type="term" value="C:extracellular region"/>
    <property type="evidence" value="ECO:0007669"/>
    <property type="project" value="UniProtKB-SubCell"/>
</dbReference>
<evidence type="ECO:0000256" key="2">
    <source>
        <dbReference type="ARBA" id="ARBA00022525"/>
    </source>
</evidence>
<dbReference type="CDD" id="cd05380">
    <property type="entry name" value="CAP_euk"/>
    <property type="match status" value="1"/>
</dbReference>
<comment type="caution">
    <text evidence="4">The sequence shown here is derived from an EMBL/GenBank/DDBJ whole genome shotgun (WGS) entry which is preliminary data.</text>
</comment>
<dbReference type="Gene3D" id="3.40.33.10">
    <property type="entry name" value="CAP"/>
    <property type="match status" value="1"/>
</dbReference>
<keyword evidence="2" id="KW-0964">Secreted</keyword>
<dbReference type="SMART" id="SM00198">
    <property type="entry name" value="SCP"/>
    <property type="match status" value="1"/>
</dbReference>